<dbReference type="EMBL" id="VFPA01000001">
    <property type="protein sequence ID" value="TQM15872.1"/>
    <property type="molecule type" value="Genomic_DNA"/>
</dbReference>
<name>A0A543E2Q0_9PSEU</name>
<evidence type="ECO:0000313" key="3">
    <source>
        <dbReference type="Proteomes" id="UP000315677"/>
    </source>
</evidence>
<dbReference type="PROSITE" id="PS51819">
    <property type="entry name" value="VOC"/>
    <property type="match status" value="1"/>
</dbReference>
<evidence type="ECO:0000259" key="1">
    <source>
        <dbReference type="PROSITE" id="PS51819"/>
    </source>
</evidence>
<dbReference type="InterPro" id="IPR004360">
    <property type="entry name" value="Glyas_Fos-R_dOase_dom"/>
</dbReference>
<protein>
    <recommendedName>
        <fullName evidence="1">VOC domain-containing protein</fullName>
    </recommendedName>
</protein>
<feature type="domain" description="VOC" evidence="1">
    <location>
        <begin position="3"/>
        <end position="126"/>
    </location>
</feature>
<proteinExistence type="predicted"/>
<keyword evidence="3" id="KW-1185">Reference proteome</keyword>
<accession>A0A543E2Q0</accession>
<dbReference type="Pfam" id="PF00903">
    <property type="entry name" value="Glyoxalase"/>
    <property type="match status" value="1"/>
</dbReference>
<dbReference type="Gene3D" id="3.10.180.10">
    <property type="entry name" value="2,3-Dihydroxybiphenyl 1,2-Dioxygenase, domain 1"/>
    <property type="match status" value="1"/>
</dbReference>
<dbReference type="Proteomes" id="UP000315677">
    <property type="component" value="Unassembled WGS sequence"/>
</dbReference>
<dbReference type="InterPro" id="IPR037523">
    <property type="entry name" value="VOC_core"/>
</dbReference>
<gene>
    <name evidence="2" type="ORF">FB558_2666</name>
</gene>
<dbReference type="SUPFAM" id="SSF54593">
    <property type="entry name" value="Glyoxalase/Bleomycin resistance protein/Dihydroxybiphenyl dioxygenase"/>
    <property type="match status" value="1"/>
</dbReference>
<evidence type="ECO:0000313" key="2">
    <source>
        <dbReference type="EMBL" id="TQM15872.1"/>
    </source>
</evidence>
<dbReference type="AlphaFoldDB" id="A0A543E2Q0"/>
<organism evidence="2 3">
    <name type="scientific">Pseudonocardia kunmingensis</name>
    <dbReference type="NCBI Taxonomy" id="630975"/>
    <lineage>
        <taxon>Bacteria</taxon>
        <taxon>Bacillati</taxon>
        <taxon>Actinomycetota</taxon>
        <taxon>Actinomycetes</taxon>
        <taxon>Pseudonocardiales</taxon>
        <taxon>Pseudonocardiaceae</taxon>
        <taxon>Pseudonocardia</taxon>
    </lineage>
</organism>
<dbReference type="PANTHER" id="PTHR36503">
    <property type="entry name" value="BLR2520 PROTEIN"/>
    <property type="match status" value="1"/>
</dbReference>
<reference evidence="2 3" key="1">
    <citation type="submission" date="2019-06" db="EMBL/GenBank/DDBJ databases">
        <title>Sequencing the genomes of 1000 actinobacteria strains.</title>
        <authorList>
            <person name="Klenk H.-P."/>
        </authorList>
    </citation>
    <scope>NUCLEOTIDE SEQUENCE [LARGE SCALE GENOMIC DNA]</scope>
    <source>
        <strain evidence="2 3">DSM 45301</strain>
    </source>
</reference>
<comment type="caution">
    <text evidence="2">The sequence shown here is derived from an EMBL/GenBank/DDBJ whole genome shotgun (WGS) entry which is preliminary data.</text>
</comment>
<sequence>MASQIFVNLPIADQARTRAFFGALGFTFNEAFSDENALNLVLGDSLFAMLLSPERFADFTVKPTSDGTSTEAIIALGVDNREDVDRIADAALANGGAKAKDPQDMGFMYGRSFLDPDGHHWEIMWMDPKGFEG</sequence>
<dbReference type="RefSeq" id="WP_342787305.1">
    <property type="nucleotide sequence ID" value="NZ_VFPA01000001.1"/>
</dbReference>
<dbReference type="InterPro" id="IPR029068">
    <property type="entry name" value="Glyas_Bleomycin-R_OHBP_Dase"/>
</dbReference>
<dbReference type="PANTHER" id="PTHR36503:SF2">
    <property type="entry name" value="BLR2408 PROTEIN"/>
    <property type="match status" value="1"/>
</dbReference>